<dbReference type="Pfam" id="PF00116">
    <property type="entry name" value="COX2"/>
    <property type="match status" value="1"/>
</dbReference>
<evidence type="ECO:0000256" key="3">
    <source>
        <dbReference type="ARBA" id="ARBA00012949"/>
    </source>
</evidence>
<keyword evidence="6" id="KW-0479">Metal-binding</keyword>
<dbReference type="RefSeq" id="WP_136496851.1">
    <property type="nucleotide sequence ID" value="NZ_CP046052.1"/>
</dbReference>
<dbReference type="EC" id="7.1.1.9" evidence="3"/>
<evidence type="ECO:0000256" key="7">
    <source>
        <dbReference type="ARBA" id="ARBA00022967"/>
    </source>
</evidence>
<evidence type="ECO:0000256" key="12">
    <source>
        <dbReference type="ARBA" id="ARBA00047816"/>
    </source>
</evidence>
<evidence type="ECO:0000313" key="16">
    <source>
        <dbReference type="EMBL" id="QGM46626.1"/>
    </source>
</evidence>
<dbReference type="CDD" id="cd13919">
    <property type="entry name" value="CuRO_HCO_II_like_5"/>
    <property type="match status" value="1"/>
</dbReference>
<dbReference type="GO" id="GO:0042773">
    <property type="term" value="P:ATP synthesis coupled electron transport"/>
    <property type="evidence" value="ECO:0007669"/>
    <property type="project" value="TreeGrafter"/>
</dbReference>
<feature type="transmembrane region" description="Helical" evidence="14">
    <location>
        <begin position="83"/>
        <end position="105"/>
    </location>
</feature>
<dbReference type="GO" id="GO:0004129">
    <property type="term" value="F:cytochrome-c oxidase activity"/>
    <property type="evidence" value="ECO:0007669"/>
    <property type="project" value="UniProtKB-EC"/>
</dbReference>
<evidence type="ECO:0000256" key="9">
    <source>
        <dbReference type="ARBA" id="ARBA00022989"/>
    </source>
</evidence>
<dbReference type="EMBL" id="CP046052">
    <property type="protein sequence ID" value="QGM46626.1"/>
    <property type="molecule type" value="Genomic_DNA"/>
</dbReference>
<evidence type="ECO:0000259" key="15">
    <source>
        <dbReference type="PROSITE" id="PS50857"/>
    </source>
</evidence>
<keyword evidence="8" id="KW-0249">Electron transport</keyword>
<evidence type="ECO:0000313" key="17">
    <source>
        <dbReference type="Proteomes" id="UP000309061"/>
    </source>
</evidence>
<gene>
    <name evidence="16" type="ORF">H2LOC_013510</name>
</gene>
<evidence type="ECO:0000256" key="13">
    <source>
        <dbReference type="SAM" id="MobiDB-lite"/>
    </source>
</evidence>
<sequence length="275" mass="30608">MRVALAMVAVLIASLAFHFASPWRATPIASNWGFIDDTMALTFWITGAGFVAVVLFMAYCLYRSRHQPGRRAAYEPEKRKLEAWLSIITTVAVVVLLAPGLTVWGQYIEAPAGAMEVEAVGMQWNWSFRLPGDDNKLGATDIRFVDSGNPLGLNPADRNGKDDLIVTNGELHLPVGKPVKVLLRSIDVLHDFYVPQIRAKMDLVPGIVSSLWFTPTKIGEFDILCAAFCGLGHPQMRGKMIVDTDSDYARWREAQQTFEQSRKTDADRGRRESNP</sequence>
<dbReference type="KEGG" id="mhey:H2LOC_013510"/>
<comment type="subcellular location">
    <subcellularLocation>
        <location evidence="1">Membrane</location>
        <topology evidence="1">Multi-pass membrane protein</topology>
    </subcellularLocation>
</comment>
<dbReference type="InterPro" id="IPR001505">
    <property type="entry name" value="Copper_CuA"/>
</dbReference>
<organism evidence="16 17">
    <name type="scientific">Methylocystis heyeri</name>
    <dbReference type="NCBI Taxonomy" id="391905"/>
    <lineage>
        <taxon>Bacteria</taxon>
        <taxon>Pseudomonadati</taxon>
        <taxon>Pseudomonadota</taxon>
        <taxon>Alphaproteobacteria</taxon>
        <taxon>Hyphomicrobiales</taxon>
        <taxon>Methylocystaceae</taxon>
        <taxon>Methylocystis</taxon>
    </lineage>
</organism>
<dbReference type="GO" id="GO:0005507">
    <property type="term" value="F:copper ion binding"/>
    <property type="evidence" value="ECO:0007669"/>
    <property type="project" value="InterPro"/>
</dbReference>
<dbReference type="OrthoDB" id="9781261at2"/>
<dbReference type="Gene3D" id="2.60.40.420">
    <property type="entry name" value="Cupredoxins - blue copper proteins"/>
    <property type="match status" value="1"/>
</dbReference>
<dbReference type="InterPro" id="IPR045187">
    <property type="entry name" value="CcO_II"/>
</dbReference>
<keyword evidence="11 14" id="KW-0472">Membrane</keyword>
<evidence type="ECO:0000256" key="11">
    <source>
        <dbReference type="ARBA" id="ARBA00023136"/>
    </source>
</evidence>
<evidence type="ECO:0000256" key="14">
    <source>
        <dbReference type="SAM" id="Phobius"/>
    </source>
</evidence>
<evidence type="ECO:0000256" key="4">
    <source>
        <dbReference type="ARBA" id="ARBA00022448"/>
    </source>
</evidence>
<comment type="similarity">
    <text evidence="2">Belongs to the cytochrome c oxidase subunit 2 family.</text>
</comment>
<evidence type="ECO:0000256" key="2">
    <source>
        <dbReference type="ARBA" id="ARBA00007866"/>
    </source>
</evidence>
<dbReference type="InterPro" id="IPR008972">
    <property type="entry name" value="Cupredoxin"/>
</dbReference>
<keyword evidence="5 14" id="KW-0812">Transmembrane</keyword>
<dbReference type="InterPro" id="IPR036257">
    <property type="entry name" value="Cyt_c_oxidase_su2_TM_sf"/>
</dbReference>
<comment type="catalytic activity">
    <reaction evidence="12">
        <text>4 Fe(II)-[cytochrome c] + O2 + 8 H(+)(in) = 4 Fe(III)-[cytochrome c] + 2 H2O + 4 H(+)(out)</text>
        <dbReference type="Rhea" id="RHEA:11436"/>
        <dbReference type="Rhea" id="RHEA-COMP:10350"/>
        <dbReference type="Rhea" id="RHEA-COMP:14399"/>
        <dbReference type="ChEBI" id="CHEBI:15377"/>
        <dbReference type="ChEBI" id="CHEBI:15378"/>
        <dbReference type="ChEBI" id="CHEBI:15379"/>
        <dbReference type="ChEBI" id="CHEBI:29033"/>
        <dbReference type="ChEBI" id="CHEBI:29034"/>
        <dbReference type="EC" id="7.1.1.9"/>
    </reaction>
</comment>
<keyword evidence="17" id="KW-1185">Reference proteome</keyword>
<dbReference type="Proteomes" id="UP000309061">
    <property type="component" value="Chromosome"/>
</dbReference>
<dbReference type="PANTHER" id="PTHR22888">
    <property type="entry name" value="CYTOCHROME C OXIDASE, SUBUNIT II"/>
    <property type="match status" value="1"/>
</dbReference>
<dbReference type="PROSITE" id="PS00078">
    <property type="entry name" value="COX2"/>
    <property type="match status" value="1"/>
</dbReference>
<dbReference type="PRINTS" id="PR01166">
    <property type="entry name" value="CYCOXIDASEII"/>
</dbReference>
<dbReference type="SUPFAM" id="SSF49503">
    <property type="entry name" value="Cupredoxins"/>
    <property type="match status" value="1"/>
</dbReference>
<feature type="domain" description="Cytochrome oxidase subunit II copper A binding" evidence="15">
    <location>
        <begin position="112"/>
        <end position="254"/>
    </location>
</feature>
<evidence type="ECO:0000256" key="10">
    <source>
        <dbReference type="ARBA" id="ARBA00023008"/>
    </source>
</evidence>
<proteinExistence type="inferred from homology"/>
<evidence type="ECO:0000256" key="8">
    <source>
        <dbReference type="ARBA" id="ARBA00022982"/>
    </source>
</evidence>
<name>A0A6B8KEC3_9HYPH</name>
<keyword evidence="7" id="KW-1278">Translocase</keyword>
<dbReference type="InterPro" id="IPR002429">
    <property type="entry name" value="CcO_II-like_C"/>
</dbReference>
<keyword evidence="9 14" id="KW-1133">Transmembrane helix</keyword>
<evidence type="ECO:0000256" key="5">
    <source>
        <dbReference type="ARBA" id="ARBA00022692"/>
    </source>
</evidence>
<dbReference type="Gene3D" id="1.10.287.90">
    <property type="match status" value="1"/>
</dbReference>
<dbReference type="GO" id="GO:0016020">
    <property type="term" value="C:membrane"/>
    <property type="evidence" value="ECO:0007669"/>
    <property type="project" value="UniProtKB-SubCell"/>
</dbReference>
<feature type="compositionally biased region" description="Basic and acidic residues" evidence="13">
    <location>
        <begin position="260"/>
        <end position="275"/>
    </location>
</feature>
<reference evidence="16 17" key="1">
    <citation type="submission" date="2019-11" db="EMBL/GenBank/DDBJ databases">
        <title>The genome sequence of Methylocystis heyeri.</title>
        <authorList>
            <person name="Oshkin I.Y."/>
            <person name="Miroshnikov K."/>
            <person name="Dedysh S.N."/>
        </authorList>
    </citation>
    <scope>NUCLEOTIDE SEQUENCE [LARGE SCALE GENOMIC DNA]</scope>
    <source>
        <strain evidence="16 17">H2</strain>
    </source>
</reference>
<feature type="region of interest" description="Disordered" evidence="13">
    <location>
        <begin position="255"/>
        <end position="275"/>
    </location>
</feature>
<dbReference type="AlphaFoldDB" id="A0A6B8KEC3"/>
<accession>A0A6B8KEC3</accession>
<dbReference type="PANTHER" id="PTHR22888:SF9">
    <property type="entry name" value="CYTOCHROME C OXIDASE SUBUNIT 2"/>
    <property type="match status" value="1"/>
</dbReference>
<dbReference type="PROSITE" id="PS50857">
    <property type="entry name" value="COX2_CUA"/>
    <property type="match status" value="1"/>
</dbReference>
<evidence type="ECO:0000256" key="1">
    <source>
        <dbReference type="ARBA" id="ARBA00004141"/>
    </source>
</evidence>
<keyword evidence="10" id="KW-0186">Copper</keyword>
<feature type="transmembrane region" description="Helical" evidence="14">
    <location>
        <begin position="43"/>
        <end position="62"/>
    </location>
</feature>
<evidence type="ECO:0000256" key="6">
    <source>
        <dbReference type="ARBA" id="ARBA00022723"/>
    </source>
</evidence>
<keyword evidence="4" id="KW-0813">Transport</keyword>
<protein>
    <recommendedName>
        <fullName evidence="3">cytochrome-c oxidase</fullName>
        <ecNumber evidence="3">7.1.1.9</ecNumber>
    </recommendedName>
</protein>